<organism evidence="1 2">
    <name type="scientific">Armillaria luteobubalina</name>
    <dbReference type="NCBI Taxonomy" id="153913"/>
    <lineage>
        <taxon>Eukaryota</taxon>
        <taxon>Fungi</taxon>
        <taxon>Dikarya</taxon>
        <taxon>Basidiomycota</taxon>
        <taxon>Agaricomycotina</taxon>
        <taxon>Agaricomycetes</taxon>
        <taxon>Agaricomycetidae</taxon>
        <taxon>Agaricales</taxon>
        <taxon>Marasmiineae</taxon>
        <taxon>Physalacriaceae</taxon>
        <taxon>Armillaria</taxon>
    </lineage>
</organism>
<reference evidence="1" key="1">
    <citation type="submission" date="2023-06" db="EMBL/GenBank/DDBJ databases">
        <authorList>
            <consortium name="Lawrence Berkeley National Laboratory"/>
            <person name="Ahrendt S."/>
            <person name="Sahu N."/>
            <person name="Indic B."/>
            <person name="Wong-Bajracharya J."/>
            <person name="Merenyi Z."/>
            <person name="Ke H.-M."/>
            <person name="Monk M."/>
            <person name="Kocsube S."/>
            <person name="Drula E."/>
            <person name="Lipzen A."/>
            <person name="Balint B."/>
            <person name="Henrissat B."/>
            <person name="Andreopoulos B."/>
            <person name="Martin F.M."/>
            <person name="Harder C.B."/>
            <person name="Rigling D."/>
            <person name="Ford K.L."/>
            <person name="Foster G.D."/>
            <person name="Pangilinan J."/>
            <person name="Papanicolaou A."/>
            <person name="Barry K."/>
            <person name="LaButti K."/>
            <person name="Viragh M."/>
            <person name="Koriabine M."/>
            <person name="Yan M."/>
            <person name="Riley R."/>
            <person name="Champramary S."/>
            <person name="Plett K.L."/>
            <person name="Tsai I.J."/>
            <person name="Slot J."/>
            <person name="Sipos G."/>
            <person name="Plett J."/>
            <person name="Nagy L.G."/>
            <person name="Grigoriev I.V."/>
        </authorList>
    </citation>
    <scope>NUCLEOTIDE SEQUENCE</scope>
    <source>
        <strain evidence="1">HWK02</strain>
    </source>
</reference>
<evidence type="ECO:0000313" key="2">
    <source>
        <dbReference type="Proteomes" id="UP001175228"/>
    </source>
</evidence>
<keyword evidence="2" id="KW-1185">Reference proteome</keyword>
<evidence type="ECO:0000313" key="1">
    <source>
        <dbReference type="EMBL" id="KAK0494428.1"/>
    </source>
</evidence>
<protein>
    <submittedName>
        <fullName evidence="1">Uncharacterized protein</fullName>
    </submittedName>
</protein>
<dbReference type="EMBL" id="JAUEPU010000020">
    <property type="protein sequence ID" value="KAK0494428.1"/>
    <property type="molecule type" value="Genomic_DNA"/>
</dbReference>
<dbReference type="Proteomes" id="UP001175228">
    <property type="component" value="Unassembled WGS sequence"/>
</dbReference>
<comment type="caution">
    <text evidence="1">The sequence shown here is derived from an EMBL/GenBank/DDBJ whole genome shotgun (WGS) entry which is preliminary data.</text>
</comment>
<proteinExistence type="predicted"/>
<dbReference type="AlphaFoldDB" id="A0AA39UMM0"/>
<name>A0AA39UMM0_9AGAR</name>
<accession>A0AA39UMM0</accession>
<sequence length="527" mass="60240">MKPIPGMGSRVEHLLRFELFIPHVFDDWYREHSEREYVDAAGDERLAVAVLSNDTLQMSVHKPPKSPTSTAFFRRIALADDVKLPPVIWFGFMRTAKDDGAFAPIDIDSLDDFPLRLCRYVNVRPRTPDVTVLSVAFEIAILYCFPKECHEELTVNMLNVISTFDRFADKTSFPPTFTFPLAFVRYVLHRVSLVSSFDDVTKDAILDALANLASFEKLKNLSDDQVVALSDLVEDIVVHSLVFKVEHEWTRPQMYLVEVYSVMVGASSSHRPGCGYSPRHDFWPALRALVEFLIHQYDAPYHEDDPAFPPVSPFNTMCKILEFGLKYGVRTVYDVFLEMRCLNVFGNRSLRPSLVGVINGYVAGLAAPDASINSQHHLDYLHEPENLFLACCIITTNGWKHFREMPYSTKMLLCSDIRALAGLRPSDPSWDHCRRKLRDLLLDDRGDFFVTQQKWTNHGFEVLKPEDIDQAKSNISLALCELDDFFSGSMNTNVRSPTLESTARRFLGGINRYLPYPRHREKDDVQV</sequence>
<gene>
    <name evidence="1" type="ORF">EDD18DRAFT_1333007</name>
</gene>